<proteinExistence type="predicted"/>
<evidence type="ECO:0000313" key="2">
    <source>
        <dbReference type="Proteomes" id="UP001529510"/>
    </source>
</evidence>
<dbReference type="EMBL" id="JAMKFB020000015">
    <property type="protein sequence ID" value="KAL0173892.1"/>
    <property type="molecule type" value="Genomic_DNA"/>
</dbReference>
<keyword evidence="2" id="KW-1185">Reference proteome</keyword>
<evidence type="ECO:0000313" key="1">
    <source>
        <dbReference type="EMBL" id="KAL0173892.1"/>
    </source>
</evidence>
<gene>
    <name evidence="1" type="ORF">M9458_029860</name>
</gene>
<dbReference type="Proteomes" id="UP001529510">
    <property type="component" value="Unassembled WGS sequence"/>
</dbReference>
<reference evidence="1 2" key="1">
    <citation type="submission" date="2024-05" db="EMBL/GenBank/DDBJ databases">
        <title>Genome sequencing and assembly of Indian major carp, Cirrhinus mrigala (Hamilton, 1822).</title>
        <authorList>
            <person name="Mohindra V."/>
            <person name="Chowdhury L.M."/>
            <person name="Lal K."/>
            <person name="Jena J.K."/>
        </authorList>
    </citation>
    <scope>NUCLEOTIDE SEQUENCE [LARGE SCALE GENOMIC DNA]</scope>
    <source>
        <strain evidence="1">CM1030</strain>
        <tissue evidence="1">Blood</tissue>
    </source>
</reference>
<sequence>SASLMTLGPKTPMESCTVWSFWEIWWAAAERFTTTSPSSCSRKLLQIPSRLE</sequence>
<comment type="caution">
    <text evidence="1">The sequence shown here is derived from an EMBL/GenBank/DDBJ whole genome shotgun (WGS) entry which is preliminary data.</text>
</comment>
<name>A0ABD0PJ92_CIRMR</name>
<feature type="non-terminal residue" evidence="1">
    <location>
        <position position="1"/>
    </location>
</feature>
<accession>A0ABD0PJ92</accession>
<dbReference type="AlphaFoldDB" id="A0ABD0PJ92"/>
<feature type="non-terminal residue" evidence="1">
    <location>
        <position position="52"/>
    </location>
</feature>
<protein>
    <submittedName>
        <fullName evidence="1">Uncharacterized protein</fullName>
    </submittedName>
</protein>
<organism evidence="1 2">
    <name type="scientific">Cirrhinus mrigala</name>
    <name type="common">Mrigala</name>
    <dbReference type="NCBI Taxonomy" id="683832"/>
    <lineage>
        <taxon>Eukaryota</taxon>
        <taxon>Metazoa</taxon>
        <taxon>Chordata</taxon>
        <taxon>Craniata</taxon>
        <taxon>Vertebrata</taxon>
        <taxon>Euteleostomi</taxon>
        <taxon>Actinopterygii</taxon>
        <taxon>Neopterygii</taxon>
        <taxon>Teleostei</taxon>
        <taxon>Ostariophysi</taxon>
        <taxon>Cypriniformes</taxon>
        <taxon>Cyprinidae</taxon>
        <taxon>Labeoninae</taxon>
        <taxon>Labeonini</taxon>
        <taxon>Cirrhinus</taxon>
    </lineage>
</organism>